<comment type="caution">
    <text evidence="4">The sequence shown here is derived from an EMBL/GenBank/DDBJ whole genome shotgun (WGS) entry which is preliminary data.</text>
</comment>
<evidence type="ECO:0000259" key="3">
    <source>
        <dbReference type="SMART" id="SM00829"/>
    </source>
</evidence>
<gene>
    <name evidence="4" type="ORF">PHISCL_04779</name>
</gene>
<keyword evidence="2" id="KW-0560">Oxidoreductase</keyword>
<name>A0A3A2ZKP7_9EURO</name>
<evidence type="ECO:0000313" key="4">
    <source>
        <dbReference type="EMBL" id="RJE22883.1"/>
    </source>
</evidence>
<dbReference type="Pfam" id="PF08240">
    <property type="entry name" value="ADH_N"/>
    <property type="match status" value="1"/>
</dbReference>
<evidence type="ECO:0000256" key="2">
    <source>
        <dbReference type="ARBA" id="ARBA00023002"/>
    </source>
</evidence>
<protein>
    <submittedName>
        <fullName evidence="4">Alcohol dehydrogenase</fullName>
    </submittedName>
</protein>
<evidence type="ECO:0000256" key="1">
    <source>
        <dbReference type="ARBA" id="ARBA00008072"/>
    </source>
</evidence>
<dbReference type="SUPFAM" id="SSF51735">
    <property type="entry name" value="NAD(P)-binding Rossmann-fold domains"/>
    <property type="match status" value="1"/>
</dbReference>
<dbReference type="Proteomes" id="UP000266188">
    <property type="component" value="Unassembled WGS sequence"/>
</dbReference>
<sequence>MSQKALILKEIGTPLVLTDRPIPVPGENELLVKITSAGLNPHDHRSRDWGLFVADLPYIPAHDIAGKVLAVGPGDGAAKFHVGEHVYAQARMPLDQVFIDFHGLQEFALVDVRLAAKIADTGLTDDEAATIPVNVASLFVALFHHTGLGLPIPGTEEAKATDLSDEAILIIGAGSNCGRAGVEFARMAGFGTIIAHAGPSNEEELRAMGATHFVNRHASNVLDQIRFIVGDDLLYALDVVNFGPQQGLGIAALSNSKKGTLVTLLPTDGELDISEIGPKEAGFDRRMTFGKMAIIPEFAPEFWNRISQWLKEGRISPGKFKVMEGLDADKVNEVLDLYRDGRGVKVHIHP</sequence>
<dbReference type="InterPro" id="IPR047122">
    <property type="entry name" value="Trans-enoyl_RdTase-like"/>
</dbReference>
<dbReference type="InterPro" id="IPR020843">
    <property type="entry name" value="ER"/>
</dbReference>
<dbReference type="InterPro" id="IPR036291">
    <property type="entry name" value="NAD(P)-bd_dom_sf"/>
</dbReference>
<dbReference type="GO" id="GO:0016651">
    <property type="term" value="F:oxidoreductase activity, acting on NAD(P)H"/>
    <property type="evidence" value="ECO:0007669"/>
    <property type="project" value="InterPro"/>
</dbReference>
<comment type="similarity">
    <text evidence="1">Belongs to the zinc-containing alcohol dehydrogenase family.</text>
</comment>
<dbReference type="AlphaFoldDB" id="A0A3A2ZKP7"/>
<reference evidence="5" key="1">
    <citation type="submission" date="2017-02" db="EMBL/GenBank/DDBJ databases">
        <authorList>
            <person name="Tafer H."/>
            <person name="Lopandic K."/>
        </authorList>
    </citation>
    <scope>NUCLEOTIDE SEQUENCE [LARGE SCALE GENOMIC DNA]</scope>
    <source>
        <strain evidence="5">CBS 366.77</strain>
    </source>
</reference>
<dbReference type="SUPFAM" id="SSF50129">
    <property type="entry name" value="GroES-like"/>
    <property type="match status" value="1"/>
</dbReference>
<dbReference type="STRING" id="2070753.A0A3A2ZKP7"/>
<feature type="domain" description="Enoyl reductase (ER)" evidence="3">
    <location>
        <begin position="12"/>
        <end position="348"/>
    </location>
</feature>
<dbReference type="PANTHER" id="PTHR45348:SF2">
    <property type="entry name" value="ZINC-TYPE ALCOHOL DEHYDROGENASE-LIKE PROTEIN C2E1P3.01"/>
    <property type="match status" value="1"/>
</dbReference>
<dbReference type="CDD" id="cd08249">
    <property type="entry name" value="enoyl_reductase_like"/>
    <property type="match status" value="1"/>
</dbReference>
<evidence type="ECO:0000313" key="5">
    <source>
        <dbReference type="Proteomes" id="UP000266188"/>
    </source>
</evidence>
<dbReference type="EMBL" id="MVGC01000146">
    <property type="protein sequence ID" value="RJE22883.1"/>
    <property type="molecule type" value="Genomic_DNA"/>
</dbReference>
<dbReference type="PANTHER" id="PTHR45348">
    <property type="entry name" value="HYPOTHETICAL OXIDOREDUCTASE (EUROFUNG)"/>
    <property type="match status" value="1"/>
</dbReference>
<keyword evidence="5" id="KW-1185">Reference proteome</keyword>
<organism evidence="4 5">
    <name type="scientific">Aspergillus sclerotialis</name>
    <dbReference type="NCBI Taxonomy" id="2070753"/>
    <lineage>
        <taxon>Eukaryota</taxon>
        <taxon>Fungi</taxon>
        <taxon>Dikarya</taxon>
        <taxon>Ascomycota</taxon>
        <taxon>Pezizomycotina</taxon>
        <taxon>Eurotiomycetes</taxon>
        <taxon>Eurotiomycetidae</taxon>
        <taxon>Eurotiales</taxon>
        <taxon>Aspergillaceae</taxon>
        <taxon>Aspergillus</taxon>
        <taxon>Aspergillus subgen. Polypaecilum</taxon>
    </lineage>
</organism>
<dbReference type="Gene3D" id="3.90.180.10">
    <property type="entry name" value="Medium-chain alcohol dehydrogenases, catalytic domain"/>
    <property type="match status" value="1"/>
</dbReference>
<proteinExistence type="inferred from homology"/>
<accession>A0A3A2ZKP7</accession>
<dbReference type="InterPro" id="IPR011032">
    <property type="entry name" value="GroES-like_sf"/>
</dbReference>
<dbReference type="OrthoDB" id="9992527at2759"/>
<dbReference type="Gene3D" id="3.40.50.720">
    <property type="entry name" value="NAD(P)-binding Rossmann-like Domain"/>
    <property type="match status" value="1"/>
</dbReference>
<dbReference type="SMART" id="SM00829">
    <property type="entry name" value="PKS_ER"/>
    <property type="match status" value="1"/>
</dbReference>
<dbReference type="InterPro" id="IPR013154">
    <property type="entry name" value="ADH-like_N"/>
</dbReference>